<dbReference type="SUPFAM" id="SSF159888">
    <property type="entry name" value="YdhG-like"/>
    <property type="match status" value="1"/>
</dbReference>
<evidence type="ECO:0000259" key="1">
    <source>
        <dbReference type="Pfam" id="PF08818"/>
    </source>
</evidence>
<accession>A0A9W6B801</accession>
<protein>
    <recommendedName>
        <fullName evidence="1">YdhG-like domain-containing protein</fullName>
    </recommendedName>
</protein>
<evidence type="ECO:0000313" key="2">
    <source>
        <dbReference type="EMBL" id="GLB52979.1"/>
    </source>
</evidence>
<dbReference type="Gene3D" id="3.90.1150.200">
    <property type="match status" value="1"/>
</dbReference>
<proteinExistence type="predicted"/>
<dbReference type="EMBL" id="BRVP01000013">
    <property type="protein sequence ID" value="GLB52979.1"/>
    <property type="molecule type" value="Genomic_DNA"/>
</dbReference>
<gene>
    <name evidence="2" type="ORF">NBRC110019_20190</name>
</gene>
<sequence>MNPLEQFYAKQPEPHRSVFLVLRSYFLAKPNMTEAYKYGAPFFYCNGKRCFYFWNEKKTNQLYIGVIDGMQLDHPALEQGDRKRMKIFRINPFKDIDMELLDEVVTLVLQLYV</sequence>
<dbReference type="Proteomes" id="UP001143545">
    <property type="component" value="Unassembled WGS sequence"/>
</dbReference>
<feature type="domain" description="YdhG-like" evidence="1">
    <location>
        <begin position="16"/>
        <end position="106"/>
    </location>
</feature>
<organism evidence="2 3">
    <name type="scientific">Neptunitalea chrysea</name>
    <dbReference type="NCBI Taxonomy" id="1647581"/>
    <lineage>
        <taxon>Bacteria</taxon>
        <taxon>Pseudomonadati</taxon>
        <taxon>Bacteroidota</taxon>
        <taxon>Flavobacteriia</taxon>
        <taxon>Flavobacteriales</taxon>
        <taxon>Flavobacteriaceae</taxon>
        <taxon>Neptunitalea</taxon>
    </lineage>
</organism>
<reference evidence="2" key="1">
    <citation type="submission" date="2022-07" db="EMBL/GenBank/DDBJ databases">
        <title>Taxonomy of Novel Oxalotrophic and Methylotrophic Bacteria.</title>
        <authorList>
            <person name="Sahin N."/>
            <person name="Tani A."/>
        </authorList>
    </citation>
    <scope>NUCLEOTIDE SEQUENCE</scope>
    <source>
        <strain evidence="2">AM327</strain>
    </source>
</reference>
<dbReference type="RefSeq" id="WP_281754588.1">
    <property type="nucleotide sequence ID" value="NZ_BRVP01000013.1"/>
</dbReference>
<dbReference type="InterPro" id="IPR014922">
    <property type="entry name" value="YdhG-like"/>
</dbReference>
<dbReference type="AlphaFoldDB" id="A0A9W6B801"/>
<keyword evidence="3" id="KW-1185">Reference proteome</keyword>
<name>A0A9W6B801_9FLAO</name>
<dbReference type="Pfam" id="PF08818">
    <property type="entry name" value="DUF1801"/>
    <property type="match status" value="1"/>
</dbReference>
<evidence type="ECO:0000313" key="3">
    <source>
        <dbReference type="Proteomes" id="UP001143545"/>
    </source>
</evidence>
<comment type="caution">
    <text evidence="2">The sequence shown here is derived from an EMBL/GenBank/DDBJ whole genome shotgun (WGS) entry which is preliminary data.</text>
</comment>